<sequence length="64" mass="7596">MFKFLGYLVSIVDKLTPGRKEQLRNKLDHWEKILSHSLLYREDLQAAAARKELKKLRQRISDLS</sequence>
<reference evidence="1" key="1">
    <citation type="submission" date="2020-03" db="EMBL/GenBank/DDBJ databases">
        <title>The deep terrestrial virosphere.</title>
        <authorList>
            <person name="Holmfeldt K."/>
            <person name="Nilsson E."/>
            <person name="Simone D."/>
            <person name="Lopez-Fernandez M."/>
            <person name="Wu X."/>
            <person name="de Brujin I."/>
            <person name="Lundin D."/>
            <person name="Andersson A."/>
            <person name="Bertilsson S."/>
            <person name="Dopson M."/>
        </authorList>
    </citation>
    <scope>NUCLEOTIDE SEQUENCE</scope>
    <source>
        <strain evidence="1">TM448A00151</strain>
        <strain evidence="2">TM448B00189</strain>
    </source>
</reference>
<accession>A0A6H1ZBJ5</accession>
<dbReference type="EMBL" id="MT143981">
    <property type="protein sequence ID" value="QJA44832.1"/>
    <property type="molecule type" value="Genomic_DNA"/>
</dbReference>
<organism evidence="1">
    <name type="scientific">viral metagenome</name>
    <dbReference type="NCBI Taxonomy" id="1070528"/>
    <lineage>
        <taxon>unclassified sequences</taxon>
        <taxon>metagenomes</taxon>
        <taxon>organismal metagenomes</taxon>
    </lineage>
</organism>
<gene>
    <name evidence="1" type="ORF">TM448A00151_0031</name>
    <name evidence="2" type="ORF">TM448B00189_0045</name>
</gene>
<evidence type="ECO:0000313" key="2">
    <source>
        <dbReference type="EMBL" id="QJH94152.1"/>
    </source>
</evidence>
<name>A0A6H1ZBJ5_9ZZZZ</name>
<protein>
    <submittedName>
        <fullName evidence="1">Uncharacterized protein</fullName>
    </submittedName>
</protein>
<evidence type="ECO:0000313" key="1">
    <source>
        <dbReference type="EMBL" id="QJA44832.1"/>
    </source>
</evidence>
<dbReference type="AlphaFoldDB" id="A0A6H1ZBJ5"/>
<proteinExistence type="predicted"/>
<dbReference type="EMBL" id="MT144596">
    <property type="protein sequence ID" value="QJH94152.1"/>
    <property type="molecule type" value="Genomic_DNA"/>
</dbReference>